<sequence length="112" mass="11776">MGSGPQCAGEHPDRFAVVDLDDDSSLAEASAVDGPRLAMRAGTPWVRRLGRVEPRDAVDPRWTAGTVLITGGTGGLGGLLARTSSARTACGAWSWRVGAARRHRVPPGWSRS</sequence>
<proteinExistence type="predicted"/>
<gene>
    <name evidence="1" type="ORF">F4559_003004</name>
</gene>
<reference evidence="1 2" key="1">
    <citation type="submission" date="2020-08" db="EMBL/GenBank/DDBJ databases">
        <title>Sequencing the genomes of 1000 actinobacteria strains.</title>
        <authorList>
            <person name="Klenk H.-P."/>
        </authorList>
    </citation>
    <scope>NUCLEOTIDE SEQUENCE [LARGE SCALE GENOMIC DNA]</scope>
    <source>
        <strain evidence="1 2">DSM 45084</strain>
    </source>
</reference>
<dbReference type="SUPFAM" id="SSF51735">
    <property type="entry name" value="NAD(P)-binding Rossmann-fold domains"/>
    <property type="match status" value="1"/>
</dbReference>
<comment type="caution">
    <text evidence="1">The sequence shown here is derived from an EMBL/GenBank/DDBJ whole genome shotgun (WGS) entry which is preliminary data.</text>
</comment>
<dbReference type="EMBL" id="JACHJS010000001">
    <property type="protein sequence ID" value="MBB4965645.1"/>
    <property type="molecule type" value="Genomic_DNA"/>
</dbReference>
<organism evidence="1 2">
    <name type="scientific">Saccharothrix violaceirubra</name>
    <dbReference type="NCBI Taxonomy" id="413306"/>
    <lineage>
        <taxon>Bacteria</taxon>
        <taxon>Bacillati</taxon>
        <taxon>Actinomycetota</taxon>
        <taxon>Actinomycetes</taxon>
        <taxon>Pseudonocardiales</taxon>
        <taxon>Pseudonocardiaceae</taxon>
        <taxon>Saccharothrix</taxon>
    </lineage>
</organism>
<dbReference type="AlphaFoldDB" id="A0A7W7WVT2"/>
<dbReference type="RefSeq" id="WP_246445207.1">
    <property type="nucleotide sequence ID" value="NZ_BAABAI010000029.1"/>
</dbReference>
<name>A0A7W7WVT2_9PSEU</name>
<evidence type="ECO:0000313" key="2">
    <source>
        <dbReference type="Proteomes" id="UP000542674"/>
    </source>
</evidence>
<keyword evidence="2" id="KW-1185">Reference proteome</keyword>
<dbReference type="Gene3D" id="3.40.50.720">
    <property type="entry name" value="NAD(P)-binding Rossmann-like Domain"/>
    <property type="match status" value="1"/>
</dbReference>
<dbReference type="Proteomes" id="UP000542674">
    <property type="component" value="Unassembled WGS sequence"/>
</dbReference>
<protein>
    <submittedName>
        <fullName evidence="1">NADPH:quinone reductase-like Zn-dependent oxidoreductase</fullName>
    </submittedName>
</protein>
<evidence type="ECO:0000313" key="1">
    <source>
        <dbReference type="EMBL" id="MBB4965645.1"/>
    </source>
</evidence>
<accession>A0A7W7WVT2</accession>
<dbReference type="InterPro" id="IPR036291">
    <property type="entry name" value="NAD(P)-bd_dom_sf"/>
</dbReference>